<dbReference type="Gene3D" id="3.40.50.300">
    <property type="entry name" value="P-loop containing nucleotide triphosphate hydrolases"/>
    <property type="match status" value="1"/>
</dbReference>
<dbReference type="GO" id="GO:0016740">
    <property type="term" value="F:transferase activity"/>
    <property type="evidence" value="ECO:0007669"/>
    <property type="project" value="UniProtKB-KW"/>
</dbReference>
<dbReference type="EMBL" id="SOAX01000005">
    <property type="protein sequence ID" value="TDT39489.1"/>
    <property type="molecule type" value="Genomic_DNA"/>
</dbReference>
<keyword evidence="1" id="KW-0808">Transferase</keyword>
<organism evidence="1 2">
    <name type="scientific">Halospina denitrificans</name>
    <dbReference type="NCBI Taxonomy" id="332522"/>
    <lineage>
        <taxon>Bacteria</taxon>
        <taxon>Pseudomonadati</taxon>
        <taxon>Pseudomonadota</taxon>
        <taxon>Gammaproteobacteria</taxon>
        <taxon>Halospina</taxon>
    </lineage>
</organism>
<dbReference type="AlphaFoldDB" id="A0A4R7JRM3"/>
<reference evidence="1 2" key="1">
    <citation type="submission" date="2019-03" db="EMBL/GenBank/DDBJ databases">
        <title>Genomic Encyclopedia of Type Strains, Phase IV (KMG-IV): sequencing the most valuable type-strain genomes for metagenomic binning, comparative biology and taxonomic classification.</title>
        <authorList>
            <person name="Goeker M."/>
        </authorList>
    </citation>
    <scope>NUCLEOTIDE SEQUENCE [LARGE SCALE GENOMIC DNA]</scope>
    <source>
        <strain evidence="1 2">DSM 15505</strain>
    </source>
</reference>
<dbReference type="SUPFAM" id="SSF52540">
    <property type="entry name" value="P-loop containing nucleoside triphosphate hydrolases"/>
    <property type="match status" value="1"/>
</dbReference>
<dbReference type="OrthoDB" id="7981249at2"/>
<evidence type="ECO:0000313" key="1">
    <source>
        <dbReference type="EMBL" id="TDT39489.1"/>
    </source>
</evidence>
<accession>A0A4R7JRM3</accession>
<name>A0A4R7JRM3_9GAMM</name>
<evidence type="ECO:0000313" key="2">
    <source>
        <dbReference type="Proteomes" id="UP000295830"/>
    </source>
</evidence>
<sequence length="334" mass="38532">MDCYTPSLTIKPVRCVFDERWRARVTEGRACSVGPVWRRKSGMLSKIKSITNNRILSAIDHKIVRRSFFENPVSERINQRKIIFFHPPKCGGTSVADALHGRFGNNRIESAEKTFSLDAIGSRRAAELLGITIGGYRENLLAYALETKGIRYVEGHFPFSTRVLQGKERSFDYITVLRDPKERLLSHYYFNRTKSERDHFPIDISLEEWLETKQARAAGTIFLRMFCGDVELAESLQEYGNNDEALTSAIDCAIGNLNKFTIASDINYFEDYFRSLYSIDLHLNRKNKNPESDYSRLKDQPKYIQDKIHEICDPDIRIYETVIENAYSGPVRES</sequence>
<comment type="caution">
    <text evidence="1">The sequence shown here is derived from an EMBL/GenBank/DDBJ whole genome shotgun (WGS) entry which is preliminary data.</text>
</comment>
<proteinExistence type="predicted"/>
<dbReference type="InterPro" id="IPR027417">
    <property type="entry name" value="P-loop_NTPase"/>
</dbReference>
<dbReference type="Proteomes" id="UP000295830">
    <property type="component" value="Unassembled WGS sequence"/>
</dbReference>
<gene>
    <name evidence="1" type="ORF">DES49_2416</name>
</gene>
<protein>
    <submittedName>
        <fullName evidence="1">Sulfotransferase family protein</fullName>
    </submittedName>
</protein>
<keyword evidence="2" id="KW-1185">Reference proteome</keyword>